<evidence type="ECO:0000313" key="4">
    <source>
        <dbReference type="Proteomes" id="UP000728647"/>
    </source>
</evidence>
<dbReference type="Proteomes" id="UP000728647">
    <property type="component" value="Unassembled WGS sequence"/>
</dbReference>
<feature type="region of interest" description="Disordered" evidence="1">
    <location>
        <begin position="1"/>
        <end position="30"/>
    </location>
</feature>
<dbReference type="OrthoDB" id="169661at2157"/>
<evidence type="ECO:0008006" key="6">
    <source>
        <dbReference type="Google" id="ProtNLM"/>
    </source>
</evidence>
<comment type="caution">
    <text evidence="2">The sequence shown here is derived from an EMBL/GenBank/DDBJ whole genome shotgun (WGS) entry which is preliminary data.</text>
</comment>
<reference evidence="2 5" key="1">
    <citation type="submission" date="2020-06" db="EMBL/GenBank/DDBJ databases">
        <title>Haloterrigena sp. nov., an extremely halophilic archaeon isolated from a saline sediment.</title>
        <authorList>
            <person name="Liu B.-B."/>
        </authorList>
    </citation>
    <scope>NUCLEOTIDE SEQUENCE</scope>
    <source>
        <strain evidence="2">SYSU A121-1</strain>
        <strain evidence="3 5">SYSU A558-1</strain>
    </source>
</reference>
<dbReference type="AlphaFoldDB" id="A0A8J8GJF9"/>
<dbReference type="RefSeq" id="WP_174681247.1">
    <property type="nucleotide sequence ID" value="NZ_JABUQZ010000001.1"/>
</dbReference>
<dbReference type="EMBL" id="JABURA010000001">
    <property type="protein sequence ID" value="NUB90771.1"/>
    <property type="molecule type" value="Genomic_DNA"/>
</dbReference>
<dbReference type="InterPro" id="IPR008633">
    <property type="entry name" value="GvpH"/>
</dbReference>
<feature type="region of interest" description="Disordered" evidence="1">
    <location>
        <begin position="45"/>
        <end position="95"/>
    </location>
</feature>
<keyword evidence="5" id="KW-1185">Reference proteome</keyword>
<evidence type="ECO:0000256" key="1">
    <source>
        <dbReference type="SAM" id="MobiDB-lite"/>
    </source>
</evidence>
<organism evidence="2 4">
    <name type="scientific">Haloterrigena gelatinilytica</name>
    <dbReference type="NCBI Taxonomy" id="2741724"/>
    <lineage>
        <taxon>Archaea</taxon>
        <taxon>Methanobacteriati</taxon>
        <taxon>Methanobacteriota</taxon>
        <taxon>Stenosarchaea group</taxon>
        <taxon>Halobacteria</taxon>
        <taxon>Halobacteriales</taxon>
        <taxon>Natrialbaceae</taxon>
        <taxon>Haloterrigena</taxon>
    </lineage>
</organism>
<gene>
    <name evidence="2" type="ORF">HT576_07015</name>
    <name evidence="3" type="ORF">HTZ84_14000</name>
</gene>
<feature type="compositionally biased region" description="Acidic residues" evidence="1">
    <location>
        <begin position="9"/>
        <end position="21"/>
    </location>
</feature>
<name>A0A8J8GJF9_9EURY</name>
<proteinExistence type="predicted"/>
<dbReference type="Pfam" id="PF05455">
    <property type="entry name" value="GvpH"/>
    <property type="match status" value="1"/>
</dbReference>
<sequence>MSDERSSDGDDTAAEDDDDERADATGFRLEAGLRPLKELLGALIEVTVTDAPPPTTETTDRSTVDDETRRPSDEPRRTIEADRTRTKRHRRSPADECLVDTRREAREFVVTADVLGASRDDLSVGIDPRTNDLVIGVNGTVVERVDPPWRSVEATTVWFNNGILEVRLRPDES</sequence>
<dbReference type="EMBL" id="JABUQZ010000001">
    <property type="protein sequence ID" value="NUC73412.1"/>
    <property type="molecule type" value="Genomic_DNA"/>
</dbReference>
<dbReference type="Proteomes" id="UP001016761">
    <property type="component" value="Unassembled WGS sequence"/>
</dbReference>
<feature type="compositionally biased region" description="Basic and acidic residues" evidence="1">
    <location>
        <begin position="58"/>
        <end position="84"/>
    </location>
</feature>
<accession>A0A8J8GJF9</accession>
<evidence type="ECO:0000313" key="3">
    <source>
        <dbReference type="EMBL" id="NUC73412.1"/>
    </source>
</evidence>
<evidence type="ECO:0000313" key="5">
    <source>
        <dbReference type="Proteomes" id="UP001016761"/>
    </source>
</evidence>
<evidence type="ECO:0000313" key="2">
    <source>
        <dbReference type="EMBL" id="NUB90771.1"/>
    </source>
</evidence>
<protein>
    <recommendedName>
        <fullName evidence="6">GvpH protein</fullName>
    </recommendedName>
</protein>